<keyword evidence="1" id="KW-0285">Flavoprotein</keyword>
<keyword evidence="3" id="KW-0560">Oxidoreductase</keyword>
<dbReference type="RefSeq" id="WP_090662709.1">
    <property type="nucleotide sequence ID" value="NZ_FMZX01000003.1"/>
</dbReference>
<sequence>MRLGVMMPLGDIGGEPGMVRDFALEAEALGYTNLGLPDHVLGVNVASRPDWGARNTSADLFHDPFVCFGFLAGLCRPTTEFSTQVLILAQRQAVLVAKQAASLDLLCGGRFRLGVGVGWNPVEFTGLNENFANRGRRSAEQVEVMQRLWAEPHVSFEGRWHRIDDAGINPMPVNRRIPVWFGGHVEQTLERIATLGDGWIMNAYPPGAAIEAELATLRRLTEAAGRDPSAIGLEVWVSGGAGDEASWRQEAAYWKAQGATHLTLTNTFGLRHHRRIAGRSMADHLAVMRRFQAAVAECL</sequence>
<keyword evidence="2" id="KW-0288">FMN</keyword>
<organism evidence="6 7">
    <name type="scientific">Belnapia rosea</name>
    <dbReference type="NCBI Taxonomy" id="938405"/>
    <lineage>
        <taxon>Bacteria</taxon>
        <taxon>Pseudomonadati</taxon>
        <taxon>Pseudomonadota</taxon>
        <taxon>Alphaproteobacteria</taxon>
        <taxon>Acetobacterales</taxon>
        <taxon>Roseomonadaceae</taxon>
        <taxon>Belnapia</taxon>
    </lineage>
</organism>
<accession>A0A1G6QY60</accession>
<dbReference type="InterPro" id="IPR019921">
    <property type="entry name" value="Lucif-like_OxRdtase_Rv2161c"/>
</dbReference>
<evidence type="ECO:0000256" key="2">
    <source>
        <dbReference type="ARBA" id="ARBA00022643"/>
    </source>
</evidence>
<dbReference type="Gene3D" id="3.20.20.30">
    <property type="entry name" value="Luciferase-like domain"/>
    <property type="match status" value="1"/>
</dbReference>
<name>A0A1G6QY60_9PROT</name>
<dbReference type="Pfam" id="PF00296">
    <property type="entry name" value="Bac_luciferase"/>
    <property type="match status" value="1"/>
</dbReference>
<dbReference type="AlphaFoldDB" id="A0A1G6QY60"/>
<dbReference type="EMBL" id="FMZX01000003">
    <property type="protein sequence ID" value="SDC96735.1"/>
    <property type="molecule type" value="Genomic_DNA"/>
</dbReference>
<proteinExistence type="predicted"/>
<evidence type="ECO:0000256" key="1">
    <source>
        <dbReference type="ARBA" id="ARBA00022630"/>
    </source>
</evidence>
<keyword evidence="7" id="KW-1185">Reference proteome</keyword>
<keyword evidence="4" id="KW-0503">Monooxygenase</keyword>
<dbReference type="PANTHER" id="PTHR42847:SF4">
    <property type="entry name" value="ALKANESULFONATE MONOOXYGENASE-RELATED"/>
    <property type="match status" value="1"/>
</dbReference>
<feature type="domain" description="Luciferase-like" evidence="5">
    <location>
        <begin position="16"/>
        <end position="284"/>
    </location>
</feature>
<evidence type="ECO:0000313" key="6">
    <source>
        <dbReference type="EMBL" id="SDC96735.1"/>
    </source>
</evidence>
<dbReference type="NCBIfam" id="TIGR03619">
    <property type="entry name" value="F420_Rv2161c"/>
    <property type="match status" value="1"/>
</dbReference>
<evidence type="ECO:0000256" key="4">
    <source>
        <dbReference type="ARBA" id="ARBA00023033"/>
    </source>
</evidence>
<dbReference type="InterPro" id="IPR011251">
    <property type="entry name" value="Luciferase-like_dom"/>
</dbReference>
<dbReference type="GO" id="GO:0008726">
    <property type="term" value="F:alkanesulfonate monooxygenase activity"/>
    <property type="evidence" value="ECO:0007669"/>
    <property type="project" value="TreeGrafter"/>
</dbReference>
<dbReference type="PANTHER" id="PTHR42847">
    <property type="entry name" value="ALKANESULFONATE MONOOXYGENASE"/>
    <property type="match status" value="1"/>
</dbReference>
<dbReference type="STRING" id="938405.SAMN02927895_02587"/>
<dbReference type="GO" id="GO:0046306">
    <property type="term" value="P:alkanesulfonate catabolic process"/>
    <property type="evidence" value="ECO:0007669"/>
    <property type="project" value="TreeGrafter"/>
</dbReference>
<evidence type="ECO:0000256" key="3">
    <source>
        <dbReference type="ARBA" id="ARBA00023002"/>
    </source>
</evidence>
<dbReference type="InterPro" id="IPR036661">
    <property type="entry name" value="Luciferase-like_sf"/>
</dbReference>
<gene>
    <name evidence="6" type="ORF">SAMN04487779_1003215</name>
</gene>
<reference evidence="6 7" key="1">
    <citation type="submission" date="2016-10" db="EMBL/GenBank/DDBJ databases">
        <authorList>
            <person name="de Groot N.N."/>
        </authorList>
    </citation>
    <scope>NUCLEOTIDE SEQUENCE [LARGE SCALE GENOMIC DNA]</scope>
    <source>
        <strain evidence="6 7">CPCC 100156</strain>
    </source>
</reference>
<dbReference type="InterPro" id="IPR050172">
    <property type="entry name" value="SsuD_RutA_monooxygenase"/>
</dbReference>
<evidence type="ECO:0000313" key="7">
    <source>
        <dbReference type="Proteomes" id="UP000198925"/>
    </source>
</evidence>
<protein>
    <submittedName>
        <fullName evidence="6">Probable F420-dependent oxidoreductase, Rv2161c family</fullName>
    </submittedName>
</protein>
<evidence type="ECO:0000259" key="5">
    <source>
        <dbReference type="Pfam" id="PF00296"/>
    </source>
</evidence>
<dbReference type="Proteomes" id="UP000198925">
    <property type="component" value="Unassembled WGS sequence"/>
</dbReference>
<dbReference type="SUPFAM" id="SSF51679">
    <property type="entry name" value="Bacterial luciferase-like"/>
    <property type="match status" value="1"/>
</dbReference>